<sequence>MIFLLTIRATNNIRYIKCPDNARDRDSQLHDCGIGDIQLVDAQNSMKFLELKLNRKAFNDSFQALYDPLREETTMENNRKGIKGELTPTCQEDLGRKKHHSWERISMKTLDKIQ</sequence>
<proteinExistence type="predicted"/>
<dbReference type="Proteomes" id="UP000277204">
    <property type="component" value="Unassembled WGS sequence"/>
</dbReference>
<reference evidence="1 2" key="1">
    <citation type="submission" date="2018-11" db="EMBL/GenBank/DDBJ databases">
        <authorList>
            <consortium name="Pathogen Informatics"/>
        </authorList>
    </citation>
    <scope>NUCLEOTIDE SEQUENCE [LARGE SCALE GENOMIC DNA]</scope>
    <source>
        <strain evidence="1 2">Zambia</strain>
    </source>
</reference>
<dbReference type="AlphaFoldDB" id="A0A183MA54"/>
<accession>A0A183MA54</accession>
<keyword evidence="2" id="KW-1185">Reference proteome</keyword>
<evidence type="ECO:0000313" key="1">
    <source>
        <dbReference type="EMBL" id="VDP02963.1"/>
    </source>
</evidence>
<dbReference type="EMBL" id="UZAI01008762">
    <property type="protein sequence ID" value="VDP02963.1"/>
    <property type="molecule type" value="Genomic_DNA"/>
</dbReference>
<name>A0A183MA54_9TREM</name>
<organism evidence="1 2">
    <name type="scientific">Schistosoma margrebowiei</name>
    <dbReference type="NCBI Taxonomy" id="48269"/>
    <lineage>
        <taxon>Eukaryota</taxon>
        <taxon>Metazoa</taxon>
        <taxon>Spiralia</taxon>
        <taxon>Lophotrochozoa</taxon>
        <taxon>Platyhelminthes</taxon>
        <taxon>Trematoda</taxon>
        <taxon>Digenea</taxon>
        <taxon>Strigeidida</taxon>
        <taxon>Schistosomatoidea</taxon>
        <taxon>Schistosomatidae</taxon>
        <taxon>Schistosoma</taxon>
    </lineage>
</organism>
<evidence type="ECO:0000313" key="2">
    <source>
        <dbReference type="Proteomes" id="UP000277204"/>
    </source>
</evidence>
<gene>
    <name evidence="1" type="ORF">SMRZ_LOCUS12929</name>
</gene>
<protein>
    <submittedName>
        <fullName evidence="1">Uncharacterized protein</fullName>
    </submittedName>
</protein>